<keyword evidence="1" id="KW-1133">Transmembrane helix</keyword>
<dbReference type="EMBL" id="JAROAV010000028">
    <property type="protein sequence ID" value="MDF8264609.1"/>
    <property type="molecule type" value="Genomic_DNA"/>
</dbReference>
<organism evidence="2 3">
    <name type="scientific">Luteipulveratus flavus</name>
    <dbReference type="NCBI Taxonomy" id="3031728"/>
    <lineage>
        <taxon>Bacteria</taxon>
        <taxon>Bacillati</taxon>
        <taxon>Actinomycetota</taxon>
        <taxon>Actinomycetes</taxon>
        <taxon>Micrococcales</taxon>
        <taxon>Dermacoccaceae</taxon>
        <taxon>Luteipulveratus</taxon>
    </lineage>
</organism>
<keyword evidence="1" id="KW-0472">Membrane</keyword>
<sequence>MTHQAVPAHYDPDHPTPLPFDTLRVVEIGLAVWAVVLVVLLAVPTLHQGSRDWWPWVPVAALALGSLGWAYLRRGRGNAADA</sequence>
<evidence type="ECO:0000313" key="3">
    <source>
        <dbReference type="Proteomes" id="UP001528912"/>
    </source>
</evidence>
<protein>
    <submittedName>
        <fullName evidence="2">DUF2530 domain-containing protein</fullName>
    </submittedName>
</protein>
<evidence type="ECO:0000313" key="2">
    <source>
        <dbReference type="EMBL" id="MDF8264609.1"/>
    </source>
</evidence>
<feature type="transmembrane region" description="Helical" evidence="1">
    <location>
        <begin position="28"/>
        <end position="47"/>
    </location>
</feature>
<dbReference type="Proteomes" id="UP001528912">
    <property type="component" value="Unassembled WGS sequence"/>
</dbReference>
<evidence type="ECO:0000256" key="1">
    <source>
        <dbReference type="SAM" id="Phobius"/>
    </source>
</evidence>
<keyword evidence="3" id="KW-1185">Reference proteome</keyword>
<name>A0ABT6C988_9MICO</name>
<comment type="caution">
    <text evidence="2">The sequence shown here is derived from an EMBL/GenBank/DDBJ whole genome shotgun (WGS) entry which is preliminary data.</text>
</comment>
<gene>
    <name evidence="2" type="ORF">P4R38_10175</name>
</gene>
<keyword evidence="1" id="KW-0812">Transmembrane</keyword>
<dbReference type="RefSeq" id="WP_275237534.1">
    <property type="nucleotide sequence ID" value="NZ_JARFJC010000017.1"/>
</dbReference>
<accession>A0ABT6C988</accession>
<proteinExistence type="predicted"/>
<feature type="transmembrane region" description="Helical" evidence="1">
    <location>
        <begin position="53"/>
        <end position="72"/>
    </location>
</feature>
<reference evidence="2 3" key="1">
    <citation type="submission" date="2023-03" db="EMBL/GenBank/DDBJ databases">
        <title>YIM 133296 draft genome.</title>
        <authorList>
            <person name="Xiong L."/>
        </authorList>
    </citation>
    <scope>NUCLEOTIDE SEQUENCE [LARGE SCALE GENOMIC DNA]</scope>
    <source>
        <strain evidence="2 3">YIM 133296</strain>
    </source>
</reference>